<protein>
    <recommendedName>
        <fullName evidence="6">RING-type domain-containing protein</fullName>
    </recommendedName>
</protein>
<name>A0AAX6M6L3_9PEZI</name>
<accession>A0AAX6M6L3</accession>
<evidence type="ECO:0000313" key="5">
    <source>
        <dbReference type="Proteomes" id="UP001369815"/>
    </source>
</evidence>
<gene>
    <name evidence="4" type="ORF">Daesc_009983</name>
</gene>
<dbReference type="InterPro" id="IPR017907">
    <property type="entry name" value="Znf_RING_CS"/>
</dbReference>
<proteinExistence type="predicted"/>
<dbReference type="PROSITE" id="PS00518">
    <property type="entry name" value="ZF_RING_1"/>
    <property type="match status" value="1"/>
</dbReference>
<evidence type="ECO:0008006" key="6">
    <source>
        <dbReference type="Google" id="ProtNLM"/>
    </source>
</evidence>
<organism evidence="4 5">
    <name type="scientific">Daldinia eschscholtzii</name>
    <dbReference type="NCBI Taxonomy" id="292717"/>
    <lineage>
        <taxon>Eukaryota</taxon>
        <taxon>Fungi</taxon>
        <taxon>Dikarya</taxon>
        <taxon>Ascomycota</taxon>
        <taxon>Pezizomycotina</taxon>
        <taxon>Sordariomycetes</taxon>
        <taxon>Xylariomycetidae</taxon>
        <taxon>Xylariales</taxon>
        <taxon>Hypoxylaceae</taxon>
        <taxon>Daldinia</taxon>
    </lineage>
</organism>
<evidence type="ECO:0000313" key="4">
    <source>
        <dbReference type="EMBL" id="KAK6948219.1"/>
    </source>
</evidence>
<evidence type="ECO:0000256" key="2">
    <source>
        <dbReference type="ARBA" id="ARBA00022771"/>
    </source>
</evidence>
<evidence type="ECO:0000256" key="3">
    <source>
        <dbReference type="ARBA" id="ARBA00022833"/>
    </source>
</evidence>
<keyword evidence="1" id="KW-0479">Metal-binding</keyword>
<dbReference type="GO" id="GO:0008270">
    <property type="term" value="F:zinc ion binding"/>
    <property type="evidence" value="ECO:0007669"/>
    <property type="project" value="UniProtKB-KW"/>
</dbReference>
<keyword evidence="2" id="KW-0863">Zinc-finger</keyword>
<dbReference type="AlphaFoldDB" id="A0AAX6M6L3"/>
<dbReference type="EMBL" id="JBANMG010000010">
    <property type="protein sequence ID" value="KAK6948219.1"/>
    <property type="molecule type" value="Genomic_DNA"/>
</dbReference>
<comment type="caution">
    <text evidence="4">The sequence shown here is derived from an EMBL/GenBank/DDBJ whole genome shotgun (WGS) entry which is preliminary data.</text>
</comment>
<keyword evidence="3" id="KW-0862">Zinc</keyword>
<sequence length="195" mass="22068">MATTEEMRRLWEVQSGLKCHACKGTFPIELLEASPCKHVYCASCVRSIHLATFNHRQSEPYCCKKPMNTVKLRRFFEKEWASQKDLFEQELHAPSGSPLITCTKCIETHNLTSNFLARRWGLCKMDWKECCGKSGKIIDYNDTMGTGYPRTCACGARTCIECGEALKNDCTCTNLGKGWKAKSSPVMDILYVSNK</sequence>
<evidence type="ECO:0000256" key="1">
    <source>
        <dbReference type="ARBA" id="ARBA00022723"/>
    </source>
</evidence>
<keyword evidence="5" id="KW-1185">Reference proteome</keyword>
<dbReference type="Proteomes" id="UP001369815">
    <property type="component" value="Unassembled WGS sequence"/>
</dbReference>
<reference evidence="4 5" key="1">
    <citation type="journal article" date="2024" name="Front Chem Biol">
        <title>Unveiling the potential of Daldinia eschscholtzii MFLUCC 19-0629 through bioactivity and bioinformatics studies for enhanced sustainable agriculture production.</title>
        <authorList>
            <person name="Brooks S."/>
            <person name="Weaver J.A."/>
            <person name="Klomchit A."/>
            <person name="Alharthi S.A."/>
            <person name="Onlamun T."/>
            <person name="Nurani R."/>
            <person name="Vong T.K."/>
            <person name="Alberti F."/>
            <person name="Greco C."/>
        </authorList>
    </citation>
    <scope>NUCLEOTIDE SEQUENCE [LARGE SCALE GENOMIC DNA]</scope>
    <source>
        <strain evidence="4">MFLUCC 19-0629</strain>
    </source>
</reference>